<dbReference type="GO" id="GO:0003735">
    <property type="term" value="F:structural constituent of ribosome"/>
    <property type="evidence" value="ECO:0007669"/>
    <property type="project" value="InterPro"/>
</dbReference>
<dbReference type="GO" id="GO:0006412">
    <property type="term" value="P:translation"/>
    <property type="evidence" value="ECO:0007669"/>
    <property type="project" value="UniProtKB-UniRule"/>
</dbReference>
<evidence type="ECO:0000256" key="2">
    <source>
        <dbReference type="ARBA" id="ARBA00023274"/>
    </source>
</evidence>
<dbReference type="PROSITE" id="PS00362">
    <property type="entry name" value="RIBOSOMAL_S15"/>
    <property type="match status" value="1"/>
</dbReference>
<dbReference type="PANTHER" id="PTHR23321:SF26">
    <property type="entry name" value="SMALL RIBOSOMAL SUBUNIT PROTEIN US15M"/>
    <property type="match status" value="1"/>
</dbReference>
<dbReference type="EMBL" id="CP040004">
    <property type="protein sequence ID" value="QCT41930.1"/>
    <property type="molecule type" value="Genomic_DNA"/>
</dbReference>
<dbReference type="RefSeq" id="WP_138078384.1">
    <property type="nucleotide sequence ID" value="NZ_CP040004.1"/>
</dbReference>
<keyword evidence="2 3" id="KW-0687">Ribonucleoprotein</keyword>
<dbReference type="Gene3D" id="6.10.250.3130">
    <property type="match status" value="1"/>
</dbReference>
<dbReference type="NCBIfam" id="TIGR00952">
    <property type="entry name" value="S15_bact"/>
    <property type="match status" value="1"/>
</dbReference>
<sequence length="88" mass="10122">MISKENKQKAIALTQVGKNDVGSPQVQISILTARIKEVTEHLKVNKHDFMARRGLVQMVGKRKRLLKYLERTDFESYKQVLATLGLRK</sequence>
<dbReference type="Pfam" id="PF00312">
    <property type="entry name" value="Ribosomal_S15"/>
    <property type="match status" value="1"/>
</dbReference>
<protein>
    <recommendedName>
        <fullName evidence="3">Small ribosomal subunit protein uS15</fullName>
    </recommendedName>
</protein>
<dbReference type="KEGG" id="nft:FBF37_00325"/>
<accession>A0A4P9A2D1</accession>
<keyword evidence="3 5" id="KW-0694">RNA-binding</keyword>
<evidence type="ECO:0000256" key="3">
    <source>
        <dbReference type="HAMAP-Rule" id="MF_01343"/>
    </source>
</evidence>
<evidence type="ECO:0000313" key="7">
    <source>
        <dbReference type="Proteomes" id="UP000310639"/>
    </source>
</evidence>
<comment type="subunit">
    <text evidence="3">Part of the 30S ribosomal subunit. Forms a bridge to the 50S subunit in the 70S ribosome, contacting the 23S rRNA.</text>
</comment>
<proteinExistence type="inferred from homology"/>
<dbReference type="PANTHER" id="PTHR23321">
    <property type="entry name" value="RIBOSOMAL PROTEIN S15, BACTERIAL AND ORGANELLAR"/>
    <property type="match status" value="1"/>
</dbReference>
<dbReference type="Gene3D" id="1.10.287.10">
    <property type="entry name" value="S15/NS1, RNA-binding"/>
    <property type="match status" value="1"/>
</dbReference>
<dbReference type="InterPro" id="IPR009068">
    <property type="entry name" value="uS15_NS1_RNA-bd_sf"/>
</dbReference>
<keyword evidence="1 3" id="KW-0689">Ribosomal protein</keyword>
<dbReference type="InterPro" id="IPR005290">
    <property type="entry name" value="Ribosomal_uS15_bac-type"/>
</dbReference>
<dbReference type="InterPro" id="IPR000589">
    <property type="entry name" value="Ribosomal_uS15"/>
</dbReference>
<comment type="function">
    <text evidence="3 5">One of the primary rRNA binding proteins, it binds directly to 16S rRNA where it helps nucleate assembly of the platform of the 30S subunit by binding and bridging several RNA helices of the 16S rRNA.</text>
</comment>
<dbReference type="AlphaFoldDB" id="A0A4P9A2D1"/>
<dbReference type="CDD" id="cd00353">
    <property type="entry name" value="Ribosomal_S15p_S13e"/>
    <property type="match status" value="1"/>
</dbReference>
<organism evidence="6 7">
    <name type="scientific">Candidatus Nanosynbacter featherlites</name>
    <dbReference type="NCBI Taxonomy" id="2572088"/>
    <lineage>
        <taxon>Bacteria</taxon>
        <taxon>Candidatus Saccharimonadota</taxon>
        <taxon>Candidatus Saccharimonadia</taxon>
        <taxon>Candidatus Nanosynbacterales</taxon>
        <taxon>Candidatus Nanosynbacteraceae</taxon>
        <taxon>Candidatus Nanosynbacter</taxon>
    </lineage>
</organism>
<dbReference type="SMART" id="SM01387">
    <property type="entry name" value="Ribosomal_S15"/>
    <property type="match status" value="1"/>
</dbReference>
<dbReference type="OrthoDB" id="9799262at2"/>
<dbReference type="Proteomes" id="UP000310639">
    <property type="component" value="Chromosome"/>
</dbReference>
<evidence type="ECO:0000313" key="6">
    <source>
        <dbReference type="EMBL" id="QCT41930.1"/>
    </source>
</evidence>
<gene>
    <name evidence="3 6" type="primary">rpsO</name>
    <name evidence="6" type="ORF">FBF37_00325</name>
</gene>
<comment type="function">
    <text evidence="3">Forms an intersubunit bridge (bridge B4) with the 23S rRNA of the 50S subunit in the ribosome.</text>
</comment>
<evidence type="ECO:0000256" key="1">
    <source>
        <dbReference type="ARBA" id="ARBA00022980"/>
    </source>
</evidence>
<dbReference type="HAMAP" id="MF_01343_B">
    <property type="entry name" value="Ribosomal_uS15_B"/>
    <property type="match status" value="1"/>
</dbReference>
<name>A0A4P9A2D1_9BACT</name>
<evidence type="ECO:0000256" key="4">
    <source>
        <dbReference type="RuleBase" id="RU003919"/>
    </source>
</evidence>
<dbReference type="GO" id="GO:0019843">
    <property type="term" value="F:rRNA binding"/>
    <property type="evidence" value="ECO:0007669"/>
    <property type="project" value="UniProtKB-UniRule"/>
</dbReference>
<reference evidence="6 7" key="1">
    <citation type="submission" date="2019-04" db="EMBL/GenBank/DDBJ databases">
        <title>Saccharibacteria TM7 genomes.</title>
        <authorList>
            <person name="Bor B."/>
            <person name="He X."/>
            <person name="Chen T."/>
            <person name="Dewhirst F.E."/>
        </authorList>
    </citation>
    <scope>NUCLEOTIDE SEQUENCE [LARGE SCALE GENOMIC DNA]</scope>
    <source>
        <strain evidence="6 7">BB001</strain>
    </source>
</reference>
<dbReference type="GO" id="GO:0022627">
    <property type="term" value="C:cytosolic small ribosomal subunit"/>
    <property type="evidence" value="ECO:0007669"/>
    <property type="project" value="TreeGrafter"/>
</dbReference>
<dbReference type="SUPFAM" id="SSF47060">
    <property type="entry name" value="S15/NS1 RNA-binding domain"/>
    <property type="match status" value="1"/>
</dbReference>
<keyword evidence="3 5" id="KW-0699">rRNA-binding</keyword>
<keyword evidence="7" id="KW-1185">Reference proteome</keyword>
<comment type="similarity">
    <text evidence="3 4">Belongs to the universal ribosomal protein uS15 family.</text>
</comment>
<evidence type="ECO:0000256" key="5">
    <source>
        <dbReference type="RuleBase" id="RU004524"/>
    </source>
</evidence>